<protein>
    <recommendedName>
        <fullName evidence="6">ZZ-type domain-containing protein</fullName>
    </recommendedName>
</protein>
<keyword evidence="8" id="KW-1185">Reference proteome</keyword>
<evidence type="ECO:0000256" key="4">
    <source>
        <dbReference type="PROSITE-ProRule" id="PRU00228"/>
    </source>
</evidence>
<evidence type="ECO:0000256" key="3">
    <source>
        <dbReference type="ARBA" id="ARBA00022833"/>
    </source>
</evidence>
<dbReference type="CDD" id="cd14947">
    <property type="entry name" value="NBR1_like"/>
    <property type="match status" value="1"/>
</dbReference>
<evidence type="ECO:0000313" key="8">
    <source>
        <dbReference type="Proteomes" id="UP001265746"/>
    </source>
</evidence>
<feature type="compositionally biased region" description="Low complexity" evidence="5">
    <location>
        <begin position="137"/>
        <end position="158"/>
    </location>
</feature>
<dbReference type="Gene3D" id="2.60.40.10">
    <property type="entry name" value="Immunoglobulins"/>
    <property type="match status" value="1"/>
</dbReference>
<dbReference type="PANTHER" id="PTHR20930">
    <property type="entry name" value="OVARIAN CARCINOMA ANTIGEN CA125-RELATED"/>
    <property type="match status" value="1"/>
</dbReference>
<feature type="compositionally biased region" description="Basic and acidic residues" evidence="5">
    <location>
        <begin position="802"/>
        <end position="820"/>
    </location>
</feature>
<reference evidence="7" key="1">
    <citation type="submission" date="2023-06" db="EMBL/GenBank/DDBJ databases">
        <authorList>
            <person name="Noh H."/>
        </authorList>
    </citation>
    <scope>NUCLEOTIDE SEQUENCE</scope>
    <source>
        <strain evidence="7">DUCC20226</strain>
    </source>
</reference>
<keyword evidence="2 4" id="KW-0863">Zinc-finger</keyword>
<dbReference type="PANTHER" id="PTHR20930:SF0">
    <property type="entry name" value="PROTEIN ILRUN"/>
    <property type="match status" value="1"/>
</dbReference>
<keyword evidence="3" id="KW-0862">Zinc</keyword>
<name>A0AAD9W9Y0_PHOAM</name>
<dbReference type="AlphaFoldDB" id="A0AAD9W9Y0"/>
<dbReference type="InterPro" id="IPR000433">
    <property type="entry name" value="Znf_ZZ"/>
</dbReference>
<dbReference type="Pfam" id="PF00569">
    <property type="entry name" value="ZZ"/>
    <property type="match status" value="3"/>
</dbReference>
<dbReference type="SMART" id="SM00291">
    <property type="entry name" value="ZnF_ZZ"/>
    <property type="match status" value="4"/>
</dbReference>
<dbReference type="EMBL" id="JAUJFL010000001">
    <property type="protein sequence ID" value="KAK2615213.1"/>
    <property type="molecule type" value="Genomic_DNA"/>
</dbReference>
<evidence type="ECO:0000256" key="2">
    <source>
        <dbReference type="ARBA" id="ARBA00022771"/>
    </source>
</evidence>
<dbReference type="Proteomes" id="UP001265746">
    <property type="component" value="Unassembled WGS sequence"/>
</dbReference>
<dbReference type="PROSITE" id="PS50135">
    <property type="entry name" value="ZF_ZZ_2"/>
    <property type="match status" value="1"/>
</dbReference>
<dbReference type="GO" id="GO:0008270">
    <property type="term" value="F:zinc ion binding"/>
    <property type="evidence" value="ECO:0007669"/>
    <property type="project" value="UniProtKB-KW"/>
</dbReference>
<evidence type="ECO:0000259" key="6">
    <source>
        <dbReference type="PROSITE" id="PS50135"/>
    </source>
</evidence>
<feature type="compositionally biased region" description="Acidic residues" evidence="5">
    <location>
        <begin position="822"/>
        <end position="845"/>
    </location>
</feature>
<dbReference type="InterPro" id="IPR013783">
    <property type="entry name" value="Ig-like_fold"/>
</dbReference>
<gene>
    <name evidence="7" type="ORF">N8I77_001983</name>
</gene>
<feature type="region of interest" description="Disordered" evidence="5">
    <location>
        <begin position="790"/>
        <end position="845"/>
    </location>
</feature>
<dbReference type="CDD" id="cd02340">
    <property type="entry name" value="ZZ_NBR1_like"/>
    <property type="match status" value="2"/>
</dbReference>
<evidence type="ECO:0000313" key="7">
    <source>
        <dbReference type="EMBL" id="KAK2615213.1"/>
    </source>
</evidence>
<feature type="region of interest" description="Disordered" evidence="5">
    <location>
        <begin position="612"/>
        <end position="642"/>
    </location>
</feature>
<dbReference type="Pfam" id="PF16158">
    <property type="entry name" value="N_BRCA1_IG"/>
    <property type="match status" value="1"/>
</dbReference>
<evidence type="ECO:0000256" key="5">
    <source>
        <dbReference type="SAM" id="MobiDB-lite"/>
    </source>
</evidence>
<dbReference type="Gene3D" id="3.30.60.90">
    <property type="match status" value="4"/>
</dbReference>
<accession>A0AAD9W9Y0</accession>
<comment type="caution">
    <text evidence="7">The sequence shown here is derived from an EMBL/GenBank/DDBJ whole genome shotgun (WGS) entry which is preliminary data.</text>
</comment>
<proteinExistence type="predicted"/>
<dbReference type="InterPro" id="IPR032350">
    <property type="entry name" value="Nbr1_FW"/>
</dbReference>
<feature type="region of interest" description="Disordered" evidence="5">
    <location>
        <begin position="99"/>
        <end position="158"/>
    </location>
</feature>
<organism evidence="7 8">
    <name type="scientific">Phomopsis amygdali</name>
    <name type="common">Fusicoccum amygdali</name>
    <dbReference type="NCBI Taxonomy" id="1214568"/>
    <lineage>
        <taxon>Eukaryota</taxon>
        <taxon>Fungi</taxon>
        <taxon>Dikarya</taxon>
        <taxon>Ascomycota</taxon>
        <taxon>Pezizomycotina</taxon>
        <taxon>Sordariomycetes</taxon>
        <taxon>Sordariomycetidae</taxon>
        <taxon>Diaporthales</taxon>
        <taxon>Diaporthaceae</taxon>
        <taxon>Diaporthe</taxon>
    </lineage>
</organism>
<feature type="domain" description="ZZ-type" evidence="6">
    <location>
        <begin position="464"/>
        <end position="518"/>
    </location>
</feature>
<evidence type="ECO:0000256" key="1">
    <source>
        <dbReference type="ARBA" id="ARBA00022723"/>
    </source>
</evidence>
<dbReference type="SUPFAM" id="SSF57850">
    <property type="entry name" value="RING/U-box"/>
    <property type="match status" value="4"/>
</dbReference>
<sequence length="875" mass="97051">MASSAPATPDTLVTLKVNFQGSTRRFKLPLRDLGASTLEDKIRASLCIAPGAHATFERYSDSASSYVVLDHSNISVWKQLYRAAKAKQKLKLRVTLRDLDEEDKGPKPVTVEDEPEPQPETENHDFAQSKPEAPLISTAPSEAAEPSKAAPESPAAPASLFPTLRDLATSDMSNLDKIKALDQRLEKAMSQLQLGMDKFEQTSPTLQAQSQASQPTEPATSVYVAPKSANFAVCCNNCDRTIPDSHYHCSTCDNGDFDLCSECVEQGVTCYSAEHWLIKRFVRGDSILVSTTERIAPKPKAKEAEPAWAPCVPVHERPLPRFSHFPSRTCNSCVQELPDKEFLHCTSCEDFDLCKACFKSDQHGHHPKHGFTAAVEGTPLPSDISKRLSPGRNQRHHAICDGCEKFIFGIRHKCLDCPDWDYCADCVVNAGFIHPNHRFVPIYEQLVDTRVRTATRPVHYGICCDGPLCNGTRKAYIVGERYKCTVCHDTDFCASCEATPANTHNKTHPLIKFKTPVRRVEVTTKGEDENGQKMPVMGDRLVRHRKSTTSQATETTQSSNIAASSVQTVVDVKPTLGDADSHLETLKKWERTHAEQRENALLLARARKAAADTQRAKAMEAQKPATPAPKPSPESQGSNSDDVEKLVAVFERDTVVDGTVLPQNHVFEQTWVLRNAGEVAWPAGCSVKFVGGDYMGHIDPNHPARLHDLVSASESTVCYNTLAPGQEFSFTVLLRTPAREGKVISYWRLTTSDGHKFGHRLWCDVTVQAPKAVEEPKKETTTVIEKQVEPVSESSSQMIFPKLEKESPEASTHEDIKSETAEVVDEDADDFEDCGDVDDWAEDDDDAFLTDEEYDILDASDEEYLSDQQRRAQRN</sequence>
<keyword evidence="1" id="KW-0479">Metal-binding</keyword>
<dbReference type="InterPro" id="IPR043145">
    <property type="entry name" value="Znf_ZZ_sf"/>
</dbReference>
<dbReference type="CDD" id="cd02249">
    <property type="entry name" value="ZZ"/>
    <property type="match status" value="1"/>
</dbReference>